<dbReference type="Pfam" id="PF11760">
    <property type="entry name" value="CbiG_N"/>
    <property type="match status" value="1"/>
</dbReference>
<dbReference type="InterPro" id="IPR048775">
    <property type="entry name" value="CbiG-like_linker"/>
</dbReference>
<reference evidence="5 6" key="1">
    <citation type="submission" date="2019-10" db="EMBL/GenBank/DDBJ databases">
        <title>Genome Sequences from Six Type Strain Members of the Archaeal Family Sulfolobaceae: Acidianus ambivalens, Acidianus infernus, Metallosphaera prunae, Stygiolobus azoricus, Sulfolobus metallicus, and Sulfurisphaera ohwakuensis.</title>
        <authorList>
            <person name="Counts J.A."/>
            <person name="Kelly R.M."/>
        </authorList>
    </citation>
    <scope>NUCLEOTIDE SEQUENCE [LARGE SCALE GENOMIC DNA]</scope>
    <source>
        <strain evidence="5 6">TA-1</strain>
    </source>
</reference>
<dbReference type="Pfam" id="PF01890">
    <property type="entry name" value="CbiG_C"/>
    <property type="match status" value="1"/>
</dbReference>
<dbReference type="Pfam" id="PF21437">
    <property type="entry name" value="CbiG-like_linker"/>
    <property type="match status" value="1"/>
</dbReference>
<evidence type="ECO:0000313" key="7">
    <source>
        <dbReference type="Proteomes" id="UP000582213"/>
    </source>
</evidence>
<dbReference type="OrthoDB" id="4722at2157"/>
<dbReference type="EC" id="3.7.1.12" evidence="5"/>
<dbReference type="KEGG" id="soh:D1869_10305"/>
<dbReference type="GO" id="GO:0043779">
    <property type="term" value="F:cobalt-precorrin-5A acetaldehyde-lyase activity"/>
    <property type="evidence" value="ECO:0007669"/>
    <property type="project" value="UniProtKB-EC"/>
</dbReference>
<dbReference type="InterPro" id="IPR052553">
    <property type="entry name" value="CbiG_hydrolase"/>
</dbReference>
<dbReference type="NCBIfam" id="NF004467">
    <property type="entry name" value="PRK05788.1-5"/>
    <property type="match status" value="1"/>
</dbReference>
<evidence type="ECO:0000259" key="3">
    <source>
        <dbReference type="Pfam" id="PF21437"/>
    </source>
</evidence>
<dbReference type="RefSeq" id="WP_156015021.1">
    <property type="nucleotide sequence ID" value="NZ_CP045484.1"/>
</dbReference>
<dbReference type="Gene3D" id="3.40.50.11220">
    <property type="match status" value="1"/>
</dbReference>
<feature type="domain" description="CobE/GbiG C-terminal" evidence="1">
    <location>
        <begin position="201"/>
        <end position="317"/>
    </location>
</feature>
<gene>
    <name evidence="5" type="primary">cbiG</name>
    <name evidence="5" type="ORF">D1869_10305</name>
    <name evidence="4" type="ORF">HNQ62_001559</name>
</gene>
<evidence type="ECO:0000313" key="6">
    <source>
        <dbReference type="Proteomes" id="UP000427373"/>
    </source>
</evidence>
<dbReference type="AlphaFoldDB" id="A0A650CID4"/>
<dbReference type="Gene3D" id="3.40.1390.40">
    <property type="match status" value="1"/>
</dbReference>
<evidence type="ECO:0000259" key="1">
    <source>
        <dbReference type="Pfam" id="PF01890"/>
    </source>
</evidence>
<evidence type="ECO:0000313" key="5">
    <source>
        <dbReference type="EMBL" id="QGR17536.1"/>
    </source>
</evidence>
<dbReference type="InterPro" id="IPR002750">
    <property type="entry name" value="CobE/GbiG_C"/>
</dbReference>
<dbReference type="Proteomes" id="UP000582213">
    <property type="component" value="Unassembled WGS sequence"/>
</dbReference>
<dbReference type="EMBL" id="CP045484">
    <property type="protein sequence ID" value="QGR17536.1"/>
    <property type="molecule type" value="Genomic_DNA"/>
</dbReference>
<dbReference type="SUPFAM" id="SSF159664">
    <property type="entry name" value="CobE/GbiG C-terminal domain-like"/>
    <property type="match status" value="1"/>
</dbReference>
<dbReference type="Gene3D" id="3.30.420.180">
    <property type="entry name" value="CobE/GbiG C-terminal domain"/>
    <property type="match status" value="1"/>
</dbReference>
<name>A0A650CID4_SULOH</name>
<dbReference type="SUPFAM" id="SSF159672">
    <property type="entry name" value="CbiG N-terminal domain-like"/>
    <property type="match status" value="1"/>
</dbReference>
<dbReference type="Proteomes" id="UP000427373">
    <property type="component" value="Chromosome"/>
</dbReference>
<keyword evidence="6" id="KW-1185">Reference proteome</keyword>
<organism evidence="5 6">
    <name type="scientific">Sulfurisphaera ohwakuensis</name>
    <dbReference type="NCBI Taxonomy" id="69656"/>
    <lineage>
        <taxon>Archaea</taxon>
        <taxon>Thermoproteota</taxon>
        <taxon>Thermoprotei</taxon>
        <taxon>Sulfolobales</taxon>
        <taxon>Sulfolobaceae</taxon>
        <taxon>Sulfurisphaera</taxon>
    </lineage>
</organism>
<dbReference type="InterPro" id="IPR036518">
    <property type="entry name" value="CobE/GbiG_C_sf"/>
</dbReference>
<sequence length="320" mass="35436">MWRGIAIIYASKKDIADKLKEVLKKDYPVYVFKYSEANFEYIWKCYDAIVFTMALSGAVRTICNYAKSKDVDPAVIVIDDSGKYVIPILGAHWGANDLALLISKLLDVEAVITTASENFGVTSVEDFSRKLFCKILNVKEIVKVTSALLKGEKVCVQGLEKLPEGVNGYVIGEECNYKVVLVEKEPERYEENTVYLKPYKLAIGIGSKIETDPAVIKKGILETLSKLNLPLNRVKIISSVREKVKIVADELGIAFRLVTREEIEAFSDECLSPQSEKLKEIGLKGVAEVSALIAGGKGAKLLLRKITYNNEVTIAIAGFE</sequence>
<evidence type="ECO:0000313" key="4">
    <source>
        <dbReference type="EMBL" id="MBB5253788.1"/>
    </source>
</evidence>
<dbReference type="EMBL" id="JACHFY010000007">
    <property type="protein sequence ID" value="MBB5253788.1"/>
    <property type="molecule type" value="Genomic_DNA"/>
</dbReference>
<reference evidence="4 7" key="2">
    <citation type="submission" date="2020-08" db="EMBL/GenBank/DDBJ databases">
        <title>Genomic Encyclopedia of Type Strains, Phase IV (KMG-IV): sequencing the most valuable type-strain genomes for metagenomic binning, comparative biology and taxonomic classification.</title>
        <authorList>
            <person name="Goeker M."/>
        </authorList>
    </citation>
    <scope>NUCLEOTIDE SEQUENCE [LARGE SCALE GENOMIC DNA]</scope>
    <source>
        <strain evidence="4 7">DSM 12421</strain>
    </source>
</reference>
<feature type="domain" description="Cobalamin synthesis G N-terminal" evidence="2">
    <location>
        <begin position="39"/>
        <end position="117"/>
    </location>
</feature>
<protein>
    <submittedName>
        <fullName evidence="5">Cobalt-precorrin 5A hydrolase</fullName>
        <ecNumber evidence="5">3.7.1.12</ecNumber>
    </submittedName>
</protein>
<proteinExistence type="predicted"/>
<keyword evidence="5" id="KW-0378">Hydrolase</keyword>
<dbReference type="InterPro" id="IPR038029">
    <property type="entry name" value="GbiG_N_sf"/>
</dbReference>
<dbReference type="PANTHER" id="PTHR37477:SF1">
    <property type="entry name" value="COBALT-PRECORRIN-5A HYDROLASE"/>
    <property type="match status" value="1"/>
</dbReference>
<dbReference type="InterPro" id="IPR021744">
    <property type="entry name" value="CbiG_N"/>
</dbReference>
<accession>A0A650CID4</accession>
<feature type="domain" description="CbiG-like linker" evidence="3">
    <location>
        <begin position="123"/>
        <end position="198"/>
    </location>
</feature>
<evidence type="ECO:0000259" key="2">
    <source>
        <dbReference type="Pfam" id="PF11760"/>
    </source>
</evidence>
<dbReference type="GeneID" id="42801638"/>
<dbReference type="PANTHER" id="PTHR37477">
    <property type="entry name" value="COBALT-PRECORRIN-5A HYDROLASE"/>
    <property type="match status" value="1"/>
</dbReference>
<dbReference type="GO" id="GO:0009236">
    <property type="term" value="P:cobalamin biosynthetic process"/>
    <property type="evidence" value="ECO:0007669"/>
    <property type="project" value="InterPro"/>
</dbReference>